<dbReference type="Pfam" id="PF00403">
    <property type="entry name" value="HMA"/>
    <property type="match status" value="1"/>
</dbReference>
<dbReference type="CDD" id="cd00371">
    <property type="entry name" value="HMA"/>
    <property type="match status" value="1"/>
</dbReference>
<dbReference type="RefSeq" id="WP_188888177.1">
    <property type="nucleotide sequence ID" value="NZ_BMHY01000002.1"/>
</dbReference>
<gene>
    <name evidence="6" type="primary">copZ</name>
    <name evidence="6" type="ORF">GCM10010918_13520</name>
</gene>
<dbReference type="Proteomes" id="UP000600247">
    <property type="component" value="Unassembled WGS sequence"/>
</dbReference>
<evidence type="ECO:0000313" key="7">
    <source>
        <dbReference type="Proteomes" id="UP000600247"/>
    </source>
</evidence>
<dbReference type="PROSITE" id="PS50846">
    <property type="entry name" value="HMA_2"/>
    <property type="match status" value="1"/>
</dbReference>
<dbReference type="NCBIfam" id="NF033795">
    <property type="entry name" value="chaper_CopZ_Bs"/>
    <property type="match status" value="1"/>
</dbReference>
<dbReference type="GO" id="GO:0005507">
    <property type="term" value="F:copper ion binding"/>
    <property type="evidence" value="ECO:0007669"/>
    <property type="project" value="InterPro"/>
</dbReference>
<comment type="subcellular location">
    <subcellularLocation>
        <location evidence="1">Cytoplasm</location>
    </subcellularLocation>
</comment>
<proteinExistence type="predicted"/>
<evidence type="ECO:0000256" key="2">
    <source>
        <dbReference type="ARBA" id="ARBA00022490"/>
    </source>
</evidence>
<dbReference type="InterPro" id="IPR000428">
    <property type="entry name" value="Cu-bd"/>
</dbReference>
<keyword evidence="3" id="KW-0479">Metal-binding</keyword>
<keyword evidence="4" id="KW-0143">Chaperone</keyword>
<reference evidence="6 7" key="1">
    <citation type="journal article" date="2014" name="Int. J. Syst. Evol. Microbiol.">
        <title>Complete genome sequence of Corynebacterium casei LMG S-19264T (=DSM 44701T), isolated from a smear-ripened cheese.</title>
        <authorList>
            <consortium name="US DOE Joint Genome Institute (JGI-PGF)"/>
            <person name="Walter F."/>
            <person name="Albersmeier A."/>
            <person name="Kalinowski J."/>
            <person name="Ruckert C."/>
        </authorList>
    </citation>
    <scope>NUCLEOTIDE SEQUENCE [LARGE SCALE GENOMIC DNA]</scope>
    <source>
        <strain evidence="6 7">CGMCC 1.15286</strain>
    </source>
</reference>
<dbReference type="GO" id="GO:0005737">
    <property type="term" value="C:cytoplasm"/>
    <property type="evidence" value="ECO:0007669"/>
    <property type="project" value="UniProtKB-SubCell"/>
</dbReference>
<dbReference type="Gene3D" id="3.30.70.100">
    <property type="match status" value="1"/>
</dbReference>
<dbReference type="GO" id="GO:0006825">
    <property type="term" value="P:copper ion transport"/>
    <property type="evidence" value="ECO:0007669"/>
    <property type="project" value="InterPro"/>
</dbReference>
<dbReference type="AlphaFoldDB" id="A0A917GY67"/>
<keyword evidence="2" id="KW-0963">Cytoplasm</keyword>
<dbReference type="EMBL" id="BMHY01000002">
    <property type="protein sequence ID" value="GGG61351.1"/>
    <property type="molecule type" value="Genomic_DNA"/>
</dbReference>
<dbReference type="InterPro" id="IPR049740">
    <property type="entry name" value="CopZ"/>
</dbReference>
<dbReference type="InterPro" id="IPR036163">
    <property type="entry name" value="HMA_dom_sf"/>
</dbReference>
<dbReference type="InterPro" id="IPR006121">
    <property type="entry name" value="HMA_dom"/>
</dbReference>
<feature type="domain" description="HMA" evidence="5">
    <location>
        <begin position="2"/>
        <end position="66"/>
    </location>
</feature>
<organism evidence="6 7">
    <name type="scientific">Paenibacillus radicis</name>
    <name type="common">ex Gao et al. 2016</name>
    <dbReference type="NCBI Taxonomy" id="1737354"/>
    <lineage>
        <taxon>Bacteria</taxon>
        <taxon>Bacillati</taxon>
        <taxon>Bacillota</taxon>
        <taxon>Bacilli</taxon>
        <taxon>Bacillales</taxon>
        <taxon>Paenibacillaceae</taxon>
        <taxon>Paenibacillus</taxon>
    </lineage>
</organism>
<protein>
    <submittedName>
        <fullName evidence="6">Copper chaperone CopZ</fullName>
    </submittedName>
</protein>
<keyword evidence="7" id="KW-1185">Reference proteome</keyword>
<dbReference type="SUPFAM" id="SSF55008">
    <property type="entry name" value="HMA, heavy metal-associated domain"/>
    <property type="match status" value="1"/>
</dbReference>
<evidence type="ECO:0000313" key="6">
    <source>
        <dbReference type="EMBL" id="GGG61351.1"/>
    </source>
</evidence>
<accession>A0A917GY67</accession>
<evidence type="ECO:0000256" key="1">
    <source>
        <dbReference type="ARBA" id="ARBA00004496"/>
    </source>
</evidence>
<dbReference type="FunFam" id="3.30.70.100:FF:000001">
    <property type="entry name" value="ATPase copper transporting beta"/>
    <property type="match status" value="1"/>
</dbReference>
<comment type="caution">
    <text evidence="6">The sequence shown here is derived from an EMBL/GenBank/DDBJ whole genome shotgun (WGS) entry which is preliminary data.</text>
</comment>
<dbReference type="PRINTS" id="PR00944">
    <property type="entry name" value="CUEXPORT"/>
</dbReference>
<name>A0A917GY67_9BACL</name>
<evidence type="ECO:0000256" key="3">
    <source>
        <dbReference type="ARBA" id="ARBA00022723"/>
    </source>
</evidence>
<evidence type="ECO:0000259" key="5">
    <source>
        <dbReference type="PROSITE" id="PS50846"/>
    </source>
</evidence>
<dbReference type="NCBIfam" id="TIGR00003">
    <property type="entry name" value="copper ion binding protein"/>
    <property type="match status" value="1"/>
</dbReference>
<evidence type="ECO:0000256" key="4">
    <source>
        <dbReference type="ARBA" id="ARBA00023186"/>
    </source>
</evidence>
<dbReference type="InterPro" id="IPR006122">
    <property type="entry name" value="HMA_Cu_ion-bd"/>
</dbReference>
<sequence length="67" mass="6930">MTTANLKVQGMSCNHCVNSVEGAVQKLGATGKVNLSAGSVAVEYDESKVTLDNIKAAIEDQGYDVVG</sequence>